<dbReference type="GO" id="GO:0016020">
    <property type="term" value="C:membrane"/>
    <property type="evidence" value="ECO:0007669"/>
    <property type="project" value="InterPro"/>
</dbReference>
<keyword evidence="7" id="KW-0067">ATP-binding</keyword>
<dbReference type="RefSeq" id="WP_141315262.1">
    <property type="nucleotide sequence ID" value="NZ_BJND01000090.1"/>
</dbReference>
<dbReference type="GO" id="GO:0046983">
    <property type="term" value="F:protein dimerization activity"/>
    <property type="evidence" value="ECO:0007669"/>
    <property type="project" value="InterPro"/>
</dbReference>
<proteinExistence type="predicted"/>
<dbReference type="GO" id="GO:0005524">
    <property type="term" value="F:ATP binding"/>
    <property type="evidence" value="ECO:0007669"/>
    <property type="project" value="UniProtKB-KW"/>
</dbReference>
<dbReference type="Pfam" id="PF07730">
    <property type="entry name" value="HisKA_3"/>
    <property type="match status" value="1"/>
</dbReference>
<keyword evidence="13" id="KW-1185">Reference proteome</keyword>
<evidence type="ECO:0000256" key="9">
    <source>
        <dbReference type="SAM" id="Coils"/>
    </source>
</evidence>
<dbReference type="Pfam" id="PF23539">
    <property type="entry name" value="DUF7134"/>
    <property type="match status" value="1"/>
</dbReference>
<name>A0A4Y3VSN7_9ACTN</name>
<keyword evidence="4" id="KW-0808">Transferase</keyword>
<evidence type="ECO:0000256" key="8">
    <source>
        <dbReference type="ARBA" id="ARBA00023012"/>
    </source>
</evidence>
<dbReference type="AlphaFoldDB" id="A0A4Y3VSN7"/>
<keyword evidence="3" id="KW-0597">Phosphoprotein</keyword>
<sequence>MQRLYDFLRRHPTWVDGFWALVLFGISVVGGVVTQENTGTDLPALVVPVTVLLCLALTLRRRMPEKMLVLAALVGVAQLALDVSPIPANFAMLVIIYTVAAVGARWASRFALVGGLCAAPMAQLRWPEFQTSVAGNIALAIFQTVPFALAWVLGDSIRTRRAYFAQLEERAARLEKEREAQSKVAVAAERARIARELHDVVAHNVSVMVVQADGAAYVLDSAPDQAKKALETISSTGRQALAEMRRLLGVLRTGEHQESGEYVPQPDVQQIEDLVEQCRVSGLPVDFKVEGTPRPLPSGVELTAYRIVQEALTNTRKHGGPNAGASVRLVYFDDGLGLLIEDDGKGAPHELYEEGGLDGQGHGLIGMRERVGMVGGTLDAGPRPGGGFRISALLPLKPAH</sequence>
<evidence type="ECO:0000256" key="2">
    <source>
        <dbReference type="ARBA" id="ARBA00012438"/>
    </source>
</evidence>
<protein>
    <recommendedName>
        <fullName evidence="2">histidine kinase</fullName>
        <ecNumber evidence="2">2.7.13.3</ecNumber>
    </recommendedName>
</protein>
<dbReference type="Proteomes" id="UP000317881">
    <property type="component" value="Unassembled WGS sequence"/>
</dbReference>
<keyword evidence="8" id="KW-0902">Two-component regulatory system</keyword>
<keyword evidence="10" id="KW-0812">Transmembrane</keyword>
<dbReference type="CDD" id="cd16917">
    <property type="entry name" value="HATPase_UhpB-NarQ-NarX-like"/>
    <property type="match status" value="1"/>
</dbReference>
<dbReference type="GO" id="GO:0000155">
    <property type="term" value="F:phosphorelay sensor kinase activity"/>
    <property type="evidence" value="ECO:0007669"/>
    <property type="project" value="InterPro"/>
</dbReference>
<organism evidence="12 13">
    <name type="scientific">Streptomyces spinoverrucosus</name>
    <dbReference type="NCBI Taxonomy" id="284043"/>
    <lineage>
        <taxon>Bacteria</taxon>
        <taxon>Bacillati</taxon>
        <taxon>Actinomycetota</taxon>
        <taxon>Actinomycetes</taxon>
        <taxon>Kitasatosporales</taxon>
        <taxon>Streptomycetaceae</taxon>
        <taxon>Streptomyces</taxon>
    </lineage>
</organism>
<dbReference type="PANTHER" id="PTHR24421:SF10">
    <property type="entry name" value="NITRATE_NITRITE SENSOR PROTEIN NARQ"/>
    <property type="match status" value="1"/>
</dbReference>
<dbReference type="InterPro" id="IPR036890">
    <property type="entry name" value="HATPase_C_sf"/>
</dbReference>
<comment type="caution">
    <text evidence="12">The sequence shown here is derived from an EMBL/GenBank/DDBJ whole genome shotgun (WGS) entry which is preliminary data.</text>
</comment>
<dbReference type="PANTHER" id="PTHR24421">
    <property type="entry name" value="NITRATE/NITRITE SENSOR PROTEIN NARX-RELATED"/>
    <property type="match status" value="1"/>
</dbReference>
<dbReference type="InterPro" id="IPR011712">
    <property type="entry name" value="Sig_transdc_His_kin_sub3_dim/P"/>
</dbReference>
<evidence type="ECO:0000256" key="5">
    <source>
        <dbReference type="ARBA" id="ARBA00022741"/>
    </source>
</evidence>
<evidence type="ECO:0000313" key="12">
    <source>
        <dbReference type="EMBL" id="GEC10042.1"/>
    </source>
</evidence>
<evidence type="ECO:0000256" key="7">
    <source>
        <dbReference type="ARBA" id="ARBA00022840"/>
    </source>
</evidence>
<feature type="transmembrane region" description="Helical" evidence="10">
    <location>
        <begin position="133"/>
        <end position="153"/>
    </location>
</feature>
<keyword evidence="10" id="KW-1133">Transmembrane helix</keyword>
<dbReference type="InterPro" id="IPR050482">
    <property type="entry name" value="Sensor_HK_TwoCompSys"/>
</dbReference>
<reference evidence="12 13" key="1">
    <citation type="submission" date="2019-06" db="EMBL/GenBank/DDBJ databases">
        <title>Whole genome shotgun sequence of Streptomyces spinoverrucosus NBRC 14228.</title>
        <authorList>
            <person name="Hosoyama A."/>
            <person name="Uohara A."/>
            <person name="Ohji S."/>
            <person name="Ichikawa N."/>
        </authorList>
    </citation>
    <scope>NUCLEOTIDE SEQUENCE [LARGE SCALE GENOMIC DNA]</scope>
    <source>
        <strain evidence="12 13">NBRC 14228</strain>
    </source>
</reference>
<dbReference type="SUPFAM" id="SSF55874">
    <property type="entry name" value="ATPase domain of HSP90 chaperone/DNA topoisomerase II/histidine kinase"/>
    <property type="match status" value="1"/>
</dbReference>
<keyword evidence="10" id="KW-0472">Membrane</keyword>
<dbReference type="InterPro" id="IPR055558">
    <property type="entry name" value="DUF7134"/>
</dbReference>
<keyword evidence="6 12" id="KW-0418">Kinase</keyword>
<evidence type="ECO:0000256" key="4">
    <source>
        <dbReference type="ARBA" id="ARBA00022679"/>
    </source>
</evidence>
<dbReference type="InterPro" id="IPR005467">
    <property type="entry name" value="His_kinase_dom"/>
</dbReference>
<keyword evidence="5" id="KW-0547">Nucleotide-binding</keyword>
<dbReference type="Pfam" id="PF02518">
    <property type="entry name" value="HATPase_c"/>
    <property type="match status" value="1"/>
</dbReference>
<dbReference type="Gene3D" id="1.20.5.1930">
    <property type="match status" value="1"/>
</dbReference>
<feature type="transmembrane region" description="Helical" evidence="10">
    <location>
        <begin position="42"/>
        <end position="60"/>
    </location>
</feature>
<evidence type="ECO:0000256" key="3">
    <source>
        <dbReference type="ARBA" id="ARBA00022553"/>
    </source>
</evidence>
<evidence type="ECO:0000256" key="6">
    <source>
        <dbReference type="ARBA" id="ARBA00022777"/>
    </source>
</evidence>
<keyword evidence="9" id="KW-0175">Coiled coil</keyword>
<accession>A0A4Y3VSN7</accession>
<feature type="transmembrane region" description="Helical" evidence="10">
    <location>
        <begin position="12"/>
        <end position="30"/>
    </location>
</feature>
<dbReference type="EC" id="2.7.13.3" evidence="2"/>
<evidence type="ECO:0000256" key="10">
    <source>
        <dbReference type="SAM" id="Phobius"/>
    </source>
</evidence>
<dbReference type="OrthoDB" id="227596at2"/>
<evidence type="ECO:0000256" key="1">
    <source>
        <dbReference type="ARBA" id="ARBA00000085"/>
    </source>
</evidence>
<dbReference type="Gene3D" id="3.30.565.10">
    <property type="entry name" value="Histidine kinase-like ATPase, C-terminal domain"/>
    <property type="match status" value="1"/>
</dbReference>
<gene>
    <name evidence="12" type="ORF">SSP24_76970</name>
</gene>
<feature type="transmembrane region" description="Helical" evidence="10">
    <location>
        <begin position="90"/>
        <end position="112"/>
    </location>
</feature>
<feature type="transmembrane region" description="Helical" evidence="10">
    <location>
        <begin position="67"/>
        <end position="84"/>
    </location>
</feature>
<evidence type="ECO:0000313" key="13">
    <source>
        <dbReference type="Proteomes" id="UP000317881"/>
    </source>
</evidence>
<dbReference type="InterPro" id="IPR003594">
    <property type="entry name" value="HATPase_dom"/>
</dbReference>
<evidence type="ECO:0000259" key="11">
    <source>
        <dbReference type="PROSITE" id="PS50109"/>
    </source>
</evidence>
<dbReference type="PROSITE" id="PS50109">
    <property type="entry name" value="HIS_KIN"/>
    <property type="match status" value="1"/>
</dbReference>
<dbReference type="EMBL" id="BJND01000090">
    <property type="protein sequence ID" value="GEC10042.1"/>
    <property type="molecule type" value="Genomic_DNA"/>
</dbReference>
<feature type="domain" description="Histidine kinase" evidence="11">
    <location>
        <begin position="200"/>
        <end position="398"/>
    </location>
</feature>
<comment type="catalytic activity">
    <reaction evidence="1">
        <text>ATP + protein L-histidine = ADP + protein N-phospho-L-histidine.</text>
        <dbReference type="EC" id="2.7.13.3"/>
    </reaction>
</comment>
<feature type="coiled-coil region" evidence="9">
    <location>
        <begin position="157"/>
        <end position="191"/>
    </location>
</feature>